<protein>
    <submittedName>
        <fullName evidence="1">Uncharacterized protein</fullName>
    </submittedName>
</protein>
<comment type="caution">
    <text evidence="1">The sequence shown here is derived from an EMBL/GenBank/DDBJ whole genome shotgun (WGS) entry which is preliminary data.</text>
</comment>
<sequence length="63" mass="7362">MIDNFISTIKRLFSKQSFRRLRGWKDASFKVVTNKATTVSLLVGYVHVAPEQTKRYGEWNADR</sequence>
<accession>A0A0F9P0F4</accession>
<gene>
    <name evidence="1" type="ORF">LCGC14_1273390</name>
</gene>
<evidence type="ECO:0000313" key="1">
    <source>
        <dbReference type="EMBL" id="KKM86987.1"/>
    </source>
</evidence>
<proteinExistence type="predicted"/>
<name>A0A0F9P0F4_9ZZZZ</name>
<dbReference type="AlphaFoldDB" id="A0A0F9P0F4"/>
<dbReference type="EMBL" id="LAZR01007170">
    <property type="protein sequence ID" value="KKM86987.1"/>
    <property type="molecule type" value="Genomic_DNA"/>
</dbReference>
<reference evidence="1" key="1">
    <citation type="journal article" date="2015" name="Nature">
        <title>Complex archaea that bridge the gap between prokaryotes and eukaryotes.</title>
        <authorList>
            <person name="Spang A."/>
            <person name="Saw J.H."/>
            <person name="Jorgensen S.L."/>
            <person name="Zaremba-Niedzwiedzka K."/>
            <person name="Martijn J."/>
            <person name="Lind A.E."/>
            <person name="van Eijk R."/>
            <person name="Schleper C."/>
            <person name="Guy L."/>
            <person name="Ettema T.J."/>
        </authorList>
    </citation>
    <scope>NUCLEOTIDE SEQUENCE</scope>
</reference>
<organism evidence="1">
    <name type="scientific">marine sediment metagenome</name>
    <dbReference type="NCBI Taxonomy" id="412755"/>
    <lineage>
        <taxon>unclassified sequences</taxon>
        <taxon>metagenomes</taxon>
        <taxon>ecological metagenomes</taxon>
    </lineage>
</organism>